<feature type="domain" description="VWFA" evidence="2">
    <location>
        <begin position="476"/>
        <end position="658"/>
    </location>
</feature>
<reference evidence="3 4" key="1">
    <citation type="submission" date="2017-05" db="EMBL/GenBank/DDBJ databases">
        <title>Biotechnological potential of actinobacteria isolated from South African environments.</title>
        <authorList>
            <person name="Le Roes-Hill M."/>
            <person name="Prins A."/>
            <person name="Durrell K.A."/>
        </authorList>
    </citation>
    <scope>NUCLEOTIDE SEQUENCE [LARGE SCALE GENOMIC DNA]</scope>
    <source>
        <strain evidence="3">BS2</strain>
    </source>
</reference>
<dbReference type="STRING" id="417102.CA982_21245"/>
<dbReference type="Pfam" id="PF13519">
    <property type="entry name" value="VWA_2"/>
    <property type="match status" value="1"/>
</dbReference>
<dbReference type="EMBL" id="NGFO01000030">
    <property type="protein sequence ID" value="OUC76636.1"/>
    <property type="molecule type" value="Genomic_DNA"/>
</dbReference>
<accession>A0A243Q5K6</accession>
<sequence length="667" mass="74850">MARKSFHRSRYQRYSGGPDPLAPPVDLREALETIGEDVMAGASPQRALRELLRRGTPDMRGLDKLREQINRRRQELLKKRNLDGTFAEIRELLDRAVLEERKQLARDLDDDARFAEMQIGSLPPSTAQAVEELSEYNWRSPQAREDYDKIKDLLGRELLDQRFAGMKEALEGANEQDRQRISEMLGDLNKLLEAHNRGEDTTEAFDEFMDKHGEFFPENPRNTEELIDSLAQRSAAAQQFYNSLTPEQRAELDQLAQQAFGSPDLMNQLAQMDSQLRAARPGLDWDDAQSFSGEQPMGLGEGAAALRDISELEALSEQLSQQYAGAQMDDIDLDALARQLGEDAAVDARMLAELEKALSEQGFFDRTADGQLRLSPKAMRQLGQSIFRDIAEQLSGRRGDRQTRQTGLLGEPTGASREWEFGDTDPWDVTRTVSNAVLRTVSETTEPSLATSDMARSGVRIDVRDVEVSETESRTQAAVVLLVDTSFSMEMEGRWTPMKRTAIALNHLISTRFRSDELHLIAFGRYARSIDIAELTGLQPRMEQGTNLHHALLLAQRHLRRFPNAQPVVLVVTDGEPTAHLDPSGEPFFFYPPHPQTIALTVRELDHVARIGAQVTFFRLGEDPGLAHFMDQIARRIGGRVVAPDVDGLGAAVVGDYLRARKGRRRG</sequence>
<dbReference type="SMART" id="SM00327">
    <property type="entry name" value="VWA"/>
    <property type="match status" value="1"/>
</dbReference>
<dbReference type="OrthoDB" id="9766126at2"/>
<dbReference type="Gene3D" id="3.40.50.410">
    <property type="entry name" value="von Willebrand factor, type A domain"/>
    <property type="match status" value="1"/>
</dbReference>
<evidence type="ECO:0000313" key="4">
    <source>
        <dbReference type="Proteomes" id="UP000194632"/>
    </source>
</evidence>
<organism evidence="3 4">
    <name type="scientific">Gordonia lacunae</name>
    <dbReference type="NCBI Taxonomy" id="417102"/>
    <lineage>
        <taxon>Bacteria</taxon>
        <taxon>Bacillati</taxon>
        <taxon>Actinomycetota</taxon>
        <taxon>Actinomycetes</taxon>
        <taxon>Mycobacteriales</taxon>
        <taxon>Gordoniaceae</taxon>
        <taxon>Gordonia</taxon>
    </lineage>
</organism>
<protein>
    <recommendedName>
        <fullName evidence="2">VWFA domain-containing protein</fullName>
    </recommendedName>
</protein>
<feature type="region of interest" description="Disordered" evidence="1">
    <location>
        <begin position="396"/>
        <end position="422"/>
    </location>
</feature>
<evidence type="ECO:0000259" key="2">
    <source>
        <dbReference type="SMART" id="SM00327"/>
    </source>
</evidence>
<gene>
    <name evidence="3" type="ORF">CA982_21245</name>
</gene>
<comment type="caution">
    <text evidence="3">The sequence shown here is derived from an EMBL/GenBank/DDBJ whole genome shotgun (WGS) entry which is preliminary data.</text>
</comment>
<feature type="region of interest" description="Disordered" evidence="1">
    <location>
        <begin position="1"/>
        <end position="24"/>
    </location>
</feature>
<name>A0A243Q5K6_9ACTN</name>
<dbReference type="InterPro" id="IPR036465">
    <property type="entry name" value="vWFA_dom_sf"/>
</dbReference>
<evidence type="ECO:0000313" key="3">
    <source>
        <dbReference type="EMBL" id="OUC76636.1"/>
    </source>
</evidence>
<dbReference type="Proteomes" id="UP000194632">
    <property type="component" value="Unassembled WGS sequence"/>
</dbReference>
<dbReference type="AlphaFoldDB" id="A0A243Q5K6"/>
<dbReference type="RefSeq" id="WP_086537178.1">
    <property type="nucleotide sequence ID" value="NZ_NGFO01000030.1"/>
</dbReference>
<evidence type="ECO:0000256" key="1">
    <source>
        <dbReference type="SAM" id="MobiDB-lite"/>
    </source>
</evidence>
<dbReference type="CDD" id="cd00198">
    <property type="entry name" value="vWFA"/>
    <property type="match status" value="1"/>
</dbReference>
<feature type="compositionally biased region" description="Basic residues" evidence="1">
    <location>
        <begin position="1"/>
        <end position="11"/>
    </location>
</feature>
<dbReference type="InterPro" id="IPR002035">
    <property type="entry name" value="VWF_A"/>
</dbReference>
<keyword evidence="4" id="KW-1185">Reference proteome</keyword>
<dbReference type="SUPFAM" id="SSF53300">
    <property type="entry name" value="vWA-like"/>
    <property type="match status" value="1"/>
</dbReference>
<proteinExistence type="predicted"/>